<keyword evidence="4 7" id="KW-0479">Metal-binding</keyword>
<comment type="cofactor">
    <cofactor evidence="7">
        <name>[4Fe-4S] cluster</name>
        <dbReference type="ChEBI" id="CHEBI:49883"/>
    </cofactor>
    <text evidence="7">Binds 1 [4Fe-4S] cluster.</text>
</comment>
<accession>A0A498H038</accession>
<evidence type="ECO:0000256" key="5">
    <source>
        <dbReference type="ARBA" id="ARBA00023004"/>
    </source>
</evidence>
<gene>
    <name evidence="7" type="primary">priL</name>
    <name evidence="9" type="ORF">ABH15_11795</name>
</gene>
<evidence type="ECO:0000259" key="8">
    <source>
        <dbReference type="Pfam" id="PF04104"/>
    </source>
</evidence>
<dbReference type="PANTHER" id="PTHR10537">
    <property type="entry name" value="DNA PRIMASE LARGE SUBUNIT"/>
    <property type="match status" value="1"/>
</dbReference>
<dbReference type="CDD" id="cd06560">
    <property type="entry name" value="PriL"/>
    <property type="match status" value="1"/>
</dbReference>
<dbReference type="GO" id="GO:0046872">
    <property type="term" value="F:metal ion binding"/>
    <property type="evidence" value="ECO:0007669"/>
    <property type="project" value="UniProtKB-KW"/>
</dbReference>
<dbReference type="InterPro" id="IPR058560">
    <property type="entry name" value="DNA_primase_C"/>
</dbReference>
<dbReference type="GO" id="GO:0006270">
    <property type="term" value="P:DNA replication initiation"/>
    <property type="evidence" value="ECO:0007669"/>
    <property type="project" value="TreeGrafter"/>
</dbReference>
<comment type="subunit">
    <text evidence="7">Heterodimer of a small subunit (PriS) and a large subunit (PriL).</text>
</comment>
<dbReference type="GO" id="GO:0003899">
    <property type="term" value="F:DNA-directed RNA polymerase activity"/>
    <property type="evidence" value="ECO:0007669"/>
    <property type="project" value="InterPro"/>
</dbReference>
<keyword evidence="10" id="KW-1185">Reference proteome</keyword>
<dbReference type="PANTHER" id="PTHR10537:SF3">
    <property type="entry name" value="DNA PRIMASE LARGE SUBUNIT"/>
    <property type="match status" value="1"/>
</dbReference>
<dbReference type="NCBIfam" id="NF002591">
    <property type="entry name" value="PRK02249.1-5"/>
    <property type="match status" value="1"/>
</dbReference>
<feature type="binding site" evidence="7">
    <location>
        <position position="297"/>
    </location>
    <ligand>
        <name>[4Fe-4S] cluster</name>
        <dbReference type="ChEBI" id="CHEBI:49883"/>
    </ligand>
</feature>
<evidence type="ECO:0000256" key="1">
    <source>
        <dbReference type="ARBA" id="ARBA00022485"/>
    </source>
</evidence>
<comment type="caution">
    <text evidence="9">The sequence shown here is derived from an EMBL/GenBank/DDBJ whole genome shotgun (WGS) entry which is preliminary data.</text>
</comment>
<sequence>MVIALDIKELVKYPFLKESEQLVRKQFESLDRFLAGPRGGEALKHAEERVLDALAGKKEFRDDEAHQVSPEIEIASYALARMLVSCNGDRMLIDRLTRFEARRALHFLEAEEPEKKQYIAQSVGLDIGRGTIPVSGYVELVAQLRDSRWRLINRDVRAGIVTLDTDERDELLRERIRVVLTRQLPLKVPKSLCEQFAPITAGITAAYQQQILEQFGAVEENAFPPCIGSLIAAITAGTNLPHMGRFAVTAFLHTIGLSPTEIVGMFQRAPDFDVGKTMYQVEHISGRSGTEYTPPSCATMRTFGLCVNREKLCERVSHPLSYYRIKKNDKKKQP</sequence>
<proteinExistence type="inferred from homology"/>
<organism evidence="9 10">
    <name type="scientific">Methanoculleus taiwanensis</name>
    <dbReference type="NCBI Taxonomy" id="1550565"/>
    <lineage>
        <taxon>Archaea</taxon>
        <taxon>Methanobacteriati</taxon>
        <taxon>Methanobacteriota</taxon>
        <taxon>Stenosarchaea group</taxon>
        <taxon>Methanomicrobia</taxon>
        <taxon>Methanomicrobiales</taxon>
        <taxon>Methanomicrobiaceae</taxon>
        <taxon>Methanoculleus</taxon>
    </lineage>
</organism>
<feature type="binding site" evidence="7">
    <location>
        <position position="313"/>
    </location>
    <ligand>
        <name>[4Fe-4S] cluster</name>
        <dbReference type="ChEBI" id="CHEBI:49883"/>
    </ligand>
</feature>
<evidence type="ECO:0000256" key="6">
    <source>
        <dbReference type="ARBA" id="ARBA00023014"/>
    </source>
</evidence>
<dbReference type="GO" id="GO:0006269">
    <property type="term" value="P:DNA replication, synthesis of primer"/>
    <property type="evidence" value="ECO:0007669"/>
    <property type="project" value="UniProtKB-UniRule"/>
</dbReference>
<keyword evidence="3 7" id="KW-0235">DNA replication</keyword>
<dbReference type="GO" id="GO:0051539">
    <property type="term" value="F:4 iron, 4 sulfur cluster binding"/>
    <property type="evidence" value="ECO:0007669"/>
    <property type="project" value="UniProtKB-UniRule"/>
</dbReference>
<keyword evidence="5 7" id="KW-0408">Iron</keyword>
<dbReference type="EMBL" id="LHQS01000003">
    <property type="protein sequence ID" value="RXE55420.1"/>
    <property type="molecule type" value="Genomic_DNA"/>
</dbReference>
<reference evidence="9 10" key="1">
    <citation type="journal article" date="2015" name="Int. J. Syst. Evol. Microbiol.">
        <title>Methanoculleus taiwanensis sp. nov., a methanogen isolated from deep marine sediment at the deformation front area near Taiwan.</title>
        <authorList>
            <person name="Weng C.Y."/>
            <person name="Chen S.C."/>
            <person name="Lai M.C."/>
            <person name="Wu S.Y."/>
            <person name="Lin S."/>
            <person name="Yang T.F."/>
            <person name="Chen P.C."/>
        </authorList>
    </citation>
    <scope>NUCLEOTIDE SEQUENCE [LARGE SCALE GENOMIC DNA]</scope>
    <source>
        <strain evidence="9 10">CYW4</strain>
    </source>
</reference>
<dbReference type="Pfam" id="PF04104">
    <property type="entry name" value="DNA_primase_lrg"/>
    <property type="match status" value="1"/>
</dbReference>
<dbReference type="OrthoDB" id="46081at2157"/>
<feature type="domain" description="DNA primase large subunit C-terminal" evidence="8">
    <location>
        <begin position="218"/>
        <end position="328"/>
    </location>
</feature>
<evidence type="ECO:0000256" key="2">
    <source>
        <dbReference type="ARBA" id="ARBA00022515"/>
    </source>
</evidence>
<name>A0A498H038_9EURY</name>
<dbReference type="GO" id="GO:1990077">
    <property type="term" value="C:primosome complex"/>
    <property type="evidence" value="ECO:0007669"/>
    <property type="project" value="UniProtKB-KW"/>
</dbReference>
<dbReference type="InterPro" id="IPR023642">
    <property type="entry name" value="DNA_primase_lsu_PriL"/>
</dbReference>
<dbReference type="Proteomes" id="UP000290932">
    <property type="component" value="Unassembled WGS sequence"/>
</dbReference>
<evidence type="ECO:0000313" key="9">
    <source>
        <dbReference type="EMBL" id="RXE55420.1"/>
    </source>
</evidence>
<dbReference type="HAMAP" id="MF_00701">
    <property type="entry name" value="DNA_primase_lrg_arc"/>
    <property type="match status" value="1"/>
</dbReference>
<evidence type="ECO:0000256" key="3">
    <source>
        <dbReference type="ARBA" id="ARBA00022705"/>
    </source>
</evidence>
<dbReference type="RefSeq" id="WP_128694601.1">
    <property type="nucleotide sequence ID" value="NZ_LHQS01000003.1"/>
</dbReference>
<dbReference type="SUPFAM" id="SSF140914">
    <property type="entry name" value="PriB N-terminal domain-like"/>
    <property type="match status" value="1"/>
</dbReference>
<keyword evidence="2 7" id="KW-0639">Primosome</keyword>
<feature type="binding site" evidence="7">
    <location>
        <position position="306"/>
    </location>
    <ligand>
        <name>[4Fe-4S] cluster</name>
        <dbReference type="ChEBI" id="CHEBI:49883"/>
    </ligand>
</feature>
<evidence type="ECO:0000256" key="4">
    <source>
        <dbReference type="ARBA" id="ARBA00022723"/>
    </source>
</evidence>
<dbReference type="AlphaFoldDB" id="A0A498H038"/>
<comment type="similarity">
    <text evidence="7">Belongs to the eukaryotic-type primase large subunit family.</text>
</comment>
<evidence type="ECO:0000256" key="7">
    <source>
        <dbReference type="HAMAP-Rule" id="MF_00701"/>
    </source>
</evidence>
<dbReference type="InterPro" id="IPR007238">
    <property type="entry name" value="DNA_primase_lsu_euk/arc"/>
</dbReference>
<protein>
    <recommendedName>
        <fullName evidence="7">DNA primase large subunit PriL</fullName>
    </recommendedName>
</protein>
<keyword evidence="6 7" id="KW-0411">Iron-sulfur</keyword>
<comment type="function">
    <text evidence="7">Regulatory subunit of DNA primase, an RNA polymerase that catalyzes the synthesis of short RNA molecules used as primers for DNA polymerase during DNA replication. Stabilizes and modulates the activity of the small subunit, increasing the rate of DNA synthesis, and conferring RNA synthesis capability. The DNA polymerase activity may enable DNA primase to also catalyze primer extension after primer synthesis. May also play a role in DNA repair.</text>
</comment>
<evidence type="ECO:0000313" key="10">
    <source>
        <dbReference type="Proteomes" id="UP000290932"/>
    </source>
</evidence>
<feature type="binding site" evidence="7">
    <location>
        <position position="226"/>
    </location>
    <ligand>
        <name>[4Fe-4S] cluster</name>
        <dbReference type="ChEBI" id="CHEBI:49883"/>
    </ligand>
</feature>
<keyword evidence="1 7" id="KW-0004">4Fe-4S</keyword>